<dbReference type="Proteomes" id="UP000077684">
    <property type="component" value="Unassembled WGS sequence"/>
</dbReference>
<keyword evidence="2" id="KW-1133">Transmembrane helix</keyword>
<feature type="transmembrane region" description="Helical" evidence="2">
    <location>
        <begin position="94"/>
        <end position="115"/>
    </location>
</feature>
<keyword evidence="2" id="KW-0472">Membrane</keyword>
<feature type="transmembrane region" description="Helical" evidence="2">
    <location>
        <begin position="198"/>
        <end position="217"/>
    </location>
</feature>
<feature type="transmembrane region" description="Helical" evidence="2">
    <location>
        <begin position="664"/>
        <end position="686"/>
    </location>
</feature>
<name>A0A8X7ST08_9BASI</name>
<organism evidence="3 4">
    <name type="scientific">Tilletia controversa</name>
    <name type="common">dwarf bunt fungus</name>
    <dbReference type="NCBI Taxonomy" id="13291"/>
    <lineage>
        <taxon>Eukaryota</taxon>
        <taxon>Fungi</taxon>
        <taxon>Dikarya</taxon>
        <taxon>Basidiomycota</taxon>
        <taxon>Ustilaginomycotina</taxon>
        <taxon>Exobasidiomycetes</taxon>
        <taxon>Tilletiales</taxon>
        <taxon>Tilletiaceae</taxon>
        <taxon>Tilletia</taxon>
    </lineage>
</organism>
<reference evidence="3" key="2">
    <citation type="journal article" date="2019" name="IMA Fungus">
        <title>Genome sequencing and comparison of five Tilletia species to identify candidate genes for the detection of regulated species infecting wheat.</title>
        <authorList>
            <person name="Nguyen H.D.T."/>
            <person name="Sultana T."/>
            <person name="Kesanakurti P."/>
            <person name="Hambleton S."/>
        </authorList>
    </citation>
    <scope>NUCLEOTIDE SEQUENCE</scope>
    <source>
        <strain evidence="3">DAOMC 236426</strain>
    </source>
</reference>
<gene>
    <name evidence="3" type="ORF">A4X06_0g8710</name>
</gene>
<evidence type="ECO:0000256" key="1">
    <source>
        <dbReference type="SAM" id="MobiDB-lite"/>
    </source>
</evidence>
<reference evidence="3" key="1">
    <citation type="submission" date="2016-04" db="EMBL/GenBank/DDBJ databases">
        <authorList>
            <person name="Nguyen H.D."/>
            <person name="Samba Siva P."/>
            <person name="Cullis J."/>
            <person name="Levesque C.A."/>
            <person name="Hambleton S."/>
        </authorList>
    </citation>
    <scope>NUCLEOTIDE SEQUENCE</scope>
    <source>
        <strain evidence="3">DAOMC 236426</strain>
    </source>
</reference>
<feature type="region of interest" description="Disordered" evidence="1">
    <location>
        <begin position="321"/>
        <end position="347"/>
    </location>
</feature>
<comment type="caution">
    <text evidence="3">The sequence shown here is derived from an EMBL/GenBank/DDBJ whole genome shotgun (WGS) entry which is preliminary data.</text>
</comment>
<sequence>MQSTKHNSSVPNLIRTMADLLRTLDSAKLEQQQKNVQDDQSSWRGSRFLRPWKTTFESPSIHNLVALLVHCAAAYALIRVIPSAITNNVDMDLYWARAIVTATNSVAGAIVCVPIHNIAHRIVHSAIWTAVILEEDMTMGDLDAIADNIGMLSSFRLLVLRLRAGANRLAGADRRADESEKAGILGGMSHFFKATRGIPEIIAALGLLFLALAFGFVSDRTIDIRAQLQPQYQRFDALSVAGDLTGADISAAEALIPFYKDYIRSWTLRSTSPIDRPSIVKLPLPDQRDQYVYFTEVLHDHFSADYEGYGTFTSETHTASKNETMQAQDDSDKSKNGDQSTTLILNDGTEVPLQRNTRCERLQNLSRYLVPDISRSPNASVDDRKSVFFLTHEVLGSVLSTLNVSFPSSYKKPADLNTTYGDLHNVLPAGLKAADVAVTKPFGANGVAHAFWSIPLWAEDEPPESKPGSAGRGWVSLEVIMIRLNQTLAGPGAHFGMVANVSDQEGRFGNVGFDIGLCVERCDPYVVEVDRGLNSVRSASIIRQADDLTLDSGQPRSSLVSAETTSNLSSKGKFVAYVIAHESARNALIKDNGRDHPWVPNPTLTSMSSGAGGGPTGYGVLDPVRLADMLANVDSFLFLPYLVGSGKIEARSYELIQIARASCVVHMLNIVVGVVIGCCLLGILLVPRLPAGLRRRSTSPISWLTVYGSLRIGGLPVEDALFDESSPSTTPDRKIPARFFASFHHPPHDSSRLSATTSSGGAGQADIEQTAQRNHPHPPRSADGQTLVGGSTVSLNDIEKRVAKELVSYAVCPVLNLHGELRRREHWDNRDAT</sequence>
<evidence type="ECO:0000256" key="2">
    <source>
        <dbReference type="SAM" id="Phobius"/>
    </source>
</evidence>
<keyword evidence="2" id="KW-0812">Transmembrane</keyword>
<proteinExistence type="predicted"/>
<feature type="region of interest" description="Disordered" evidence="1">
    <location>
        <begin position="745"/>
        <end position="789"/>
    </location>
</feature>
<accession>A0A8X7ST08</accession>
<dbReference type="AlphaFoldDB" id="A0A8X7ST08"/>
<protein>
    <submittedName>
        <fullName evidence="3">Uncharacterized protein</fullName>
    </submittedName>
</protein>
<keyword evidence="4" id="KW-1185">Reference proteome</keyword>
<evidence type="ECO:0000313" key="4">
    <source>
        <dbReference type="Proteomes" id="UP000077684"/>
    </source>
</evidence>
<feature type="transmembrane region" description="Helical" evidence="2">
    <location>
        <begin position="61"/>
        <end position="82"/>
    </location>
</feature>
<evidence type="ECO:0000313" key="3">
    <source>
        <dbReference type="EMBL" id="KAE8238566.1"/>
    </source>
</evidence>
<dbReference type="EMBL" id="LWDE02002047">
    <property type="protein sequence ID" value="KAE8238566.1"/>
    <property type="molecule type" value="Genomic_DNA"/>
</dbReference>